<dbReference type="RefSeq" id="WP_073708662.1">
    <property type="nucleotide sequence ID" value="NZ_MQSV01000001.1"/>
</dbReference>
<protein>
    <recommendedName>
        <fullName evidence="3">General stress protein 17M-like domain-containing protein</fullName>
    </recommendedName>
</protein>
<dbReference type="OrthoDB" id="3381462at2"/>
<feature type="compositionally biased region" description="Low complexity" evidence="1">
    <location>
        <begin position="204"/>
        <end position="221"/>
    </location>
</feature>
<feature type="transmembrane region" description="Helical" evidence="2">
    <location>
        <begin position="95"/>
        <end position="118"/>
    </location>
</feature>
<proteinExistence type="predicted"/>
<feature type="domain" description="General stress protein 17M-like" evidence="3">
    <location>
        <begin position="18"/>
        <end position="85"/>
    </location>
</feature>
<sequence>MSINNFSFKSGPQPTGRTVANFETSEQAHEALRKLSEAGFNQDQIATVGTDLKLIEQVTGKVTFARILFSGLMQGLWFGVMIGLMYFVVSEHATWQAASMAASIGLVGGLVLGLTAYFMRPDLRGKVTTQSHVVASSYDILVKAESDRARELLKDMPGNRMRVVQRPPRADDPSKRPPRYGVRLDEEELDALREQDGVYLPENQAASSSDSQGSDTTSADSTDNDQEDRGPFDLKPGEDPFKNIPSRRSRR</sequence>
<keyword evidence="2" id="KW-1133">Transmembrane helix</keyword>
<feature type="compositionally biased region" description="Basic and acidic residues" evidence="1">
    <location>
        <begin position="227"/>
        <end position="241"/>
    </location>
</feature>
<evidence type="ECO:0000256" key="1">
    <source>
        <dbReference type="SAM" id="MobiDB-lite"/>
    </source>
</evidence>
<keyword evidence="2" id="KW-0812">Transmembrane</keyword>
<feature type="transmembrane region" description="Helical" evidence="2">
    <location>
        <begin position="67"/>
        <end position="89"/>
    </location>
</feature>
<name>A0A1Q5PQ83_9ACTO</name>
<dbReference type="AlphaFoldDB" id="A0A1Q5PQ83"/>
<organism evidence="4 5">
    <name type="scientific">Boudabousia liubingyangii</name>
    <dbReference type="NCBI Taxonomy" id="1921764"/>
    <lineage>
        <taxon>Bacteria</taxon>
        <taxon>Bacillati</taxon>
        <taxon>Actinomycetota</taxon>
        <taxon>Actinomycetes</taxon>
        <taxon>Actinomycetales</taxon>
        <taxon>Actinomycetaceae</taxon>
        <taxon>Boudabousia</taxon>
    </lineage>
</organism>
<dbReference type="Pfam" id="PF11181">
    <property type="entry name" value="YflT"/>
    <property type="match status" value="1"/>
</dbReference>
<evidence type="ECO:0000259" key="3">
    <source>
        <dbReference type="Pfam" id="PF11181"/>
    </source>
</evidence>
<dbReference type="InterPro" id="IPR025889">
    <property type="entry name" value="GSP17M-like_dom"/>
</dbReference>
<comment type="caution">
    <text evidence="4">The sequence shown here is derived from an EMBL/GenBank/DDBJ whole genome shotgun (WGS) entry which is preliminary data.</text>
</comment>
<feature type="region of interest" description="Disordered" evidence="1">
    <location>
        <begin position="152"/>
        <end position="251"/>
    </location>
</feature>
<gene>
    <name evidence="4" type="ORF">BSR29_02185</name>
</gene>
<dbReference type="STRING" id="1921764.BSR28_00300"/>
<evidence type="ECO:0000256" key="2">
    <source>
        <dbReference type="SAM" id="Phobius"/>
    </source>
</evidence>
<evidence type="ECO:0000313" key="4">
    <source>
        <dbReference type="EMBL" id="OKL49778.1"/>
    </source>
</evidence>
<accession>A0A1Q5PQ83</accession>
<evidence type="ECO:0000313" key="5">
    <source>
        <dbReference type="Proteomes" id="UP000186785"/>
    </source>
</evidence>
<dbReference type="Proteomes" id="UP000186785">
    <property type="component" value="Unassembled WGS sequence"/>
</dbReference>
<keyword evidence="2" id="KW-0472">Membrane</keyword>
<keyword evidence="5" id="KW-1185">Reference proteome</keyword>
<dbReference type="EMBL" id="MQSV01000001">
    <property type="protein sequence ID" value="OKL49778.1"/>
    <property type="molecule type" value="Genomic_DNA"/>
</dbReference>
<reference evidence="4 5" key="1">
    <citation type="submission" date="2016-11" db="EMBL/GenBank/DDBJ databases">
        <title>Actinomyces gypaetusis sp. nov. isolated from the vulture Gypaetus barbatus in Qinghai Tibet Plateau China.</title>
        <authorList>
            <person name="Meng X."/>
        </authorList>
    </citation>
    <scope>NUCLEOTIDE SEQUENCE [LARGE SCALE GENOMIC DNA]</scope>
    <source>
        <strain evidence="4 5">VUL4_2</strain>
    </source>
</reference>